<gene>
    <name evidence="1" type="ORF">AVEN_3261_1</name>
</gene>
<sequence length="136" mass="15105">MSTANVFTRTLPTWKNGTRGIGPRQCWMILLDSHQRCSPRPLQATGQNKSKVRSRLRSQDPVSSNIAVATCDTVSIWEGFLPLPSLSINVTVCSNSLTTVLGVTIDIKPQVRLWSLLNFRRAAEISYSLKCTSKAR</sequence>
<organism evidence="1 2">
    <name type="scientific">Araneus ventricosus</name>
    <name type="common">Orbweaver spider</name>
    <name type="synonym">Epeira ventricosa</name>
    <dbReference type="NCBI Taxonomy" id="182803"/>
    <lineage>
        <taxon>Eukaryota</taxon>
        <taxon>Metazoa</taxon>
        <taxon>Ecdysozoa</taxon>
        <taxon>Arthropoda</taxon>
        <taxon>Chelicerata</taxon>
        <taxon>Arachnida</taxon>
        <taxon>Araneae</taxon>
        <taxon>Araneomorphae</taxon>
        <taxon>Entelegynae</taxon>
        <taxon>Araneoidea</taxon>
        <taxon>Araneidae</taxon>
        <taxon>Araneus</taxon>
    </lineage>
</organism>
<protein>
    <submittedName>
        <fullName evidence="1">Uncharacterized protein</fullName>
    </submittedName>
</protein>
<name>A0A4Y2FNW5_ARAVE</name>
<dbReference type="AlphaFoldDB" id="A0A4Y2FNW5"/>
<dbReference type="EMBL" id="BGPR01000983">
    <property type="protein sequence ID" value="GBM42029.1"/>
    <property type="molecule type" value="Genomic_DNA"/>
</dbReference>
<proteinExistence type="predicted"/>
<evidence type="ECO:0000313" key="1">
    <source>
        <dbReference type="EMBL" id="GBM42029.1"/>
    </source>
</evidence>
<evidence type="ECO:0000313" key="2">
    <source>
        <dbReference type="Proteomes" id="UP000499080"/>
    </source>
</evidence>
<dbReference type="Proteomes" id="UP000499080">
    <property type="component" value="Unassembled WGS sequence"/>
</dbReference>
<reference evidence="1 2" key="1">
    <citation type="journal article" date="2019" name="Sci. Rep.">
        <title>Orb-weaving spider Araneus ventricosus genome elucidates the spidroin gene catalogue.</title>
        <authorList>
            <person name="Kono N."/>
            <person name="Nakamura H."/>
            <person name="Ohtoshi R."/>
            <person name="Moran D.A.P."/>
            <person name="Shinohara A."/>
            <person name="Yoshida Y."/>
            <person name="Fujiwara M."/>
            <person name="Mori M."/>
            <person name="Tomita M."/>
            <person name="Arakawa K."/>
        </authorList>
    </citation>
    <scope>NUCLEOTIDE SEQUENCE [LARGE SCALE GENOMIC DNA]</scope>
</reference>
<accession>A0A4Y2FNW5</accession>
<comment type="caution">
    <text evidence="1">The sequence shown here is derived from an EMBL/GenBank/DDBJ whole genome shotgun (WGS) entry which is preliminary data.</text>
</comment>
<keyword evidence="2" id="KW-1185">Reference proteome</keyword>